<gene>
    <name evidence="1" type="ORF">NPIL_577621</name>
</gene>
<proteinExistence type="predicted"/>
<organism evidence="1 2">
    <name type="scientific">Nephila pilipes</name>
    <name type="common">Giant wood spider</name>
    <name type="synonym">Nephila maculata</name>
    <dbReference type="NCBI Taxonomy" id="299642"/>
    <lineage>
        <taxon>Eukaryota</taxon>
        <taxon>Metazoa</taxon>
        <taxon>Ecdysozoa</taxon>
        <taxon>Arthropoda</taxon>
        <taxon>Chelicerata</taxon>
        <taxon>Arachnida</taxon>
        <taxon>Araneae</taxon>
        <taxon>Araneomorphae</taxon>
        <taxon>Entelegynae</taxon>
        <taxon>Araneoidea</taxon>
        <taxon>Nephilidae</taxon>
        <taxon>Nephila</taxon>
    </lineage>
</organism>
<comment type="caution">
    <text evidence="1">The sequence shown here is derived from an EMBL/GenBank/DDBJ whole genome shotgun (WGS) entry which is preliminary data.</text>
</comment>
<dbReference type="AlphaFoldDB" id="A0A8X6PM42"/>
<keyword evidence="2" id="KW-1185">Reference proteome</keyword>
<feature type="non-terminal residue" evidence="1">
    <location>
        <position position="1"/>
    </location>
</feature>
<dbReference type="EMBL" id="BMAW01118170">
    <property type="protein sequence ID" value="GFT78366.1"/>
    <property type="molecule type" value="Genomic_DNA"/>
</dbReference>
<protein>
    <submittedName>
        <fullName evidence="1">Uncharacterized protein</fullName>
    </submittedName>
</protein>
<evidence type="ECO:0000313" key="2">
    <source>
        <dbReference type="Proteomes" id="UP000887013"/>
    </source>
</evidence>
<reference evidence="1" key="1">
    <citation type="submission" date="2020-08" db="EMBL/GenBank/DDBJ databases">
        <title>Multicomponent nature underlies the extraordinary mechanical properties of spider dragline silk.</title>
        <authorList>
            <person name="Kono N."/>
            <person name="Nakamura H."/>
            <person name="Mori M."/>
            <person name="Yoshida Y."/>
            <person name="Ohtoshi R."/>
            <person name="Malay A.D."/>
            <person name="Moran D.A.P."/>
            <person name="Tomita M."/>
            <person name="Numata K."/>
            <person name="Arakawa K."/>
        </authorList>
    </citation>
    <scope>NUCLEOTIDE SEQUENCE</scope>
</reference>
<name>A0A8X6PM42_NEPPI</name>
<accession>A0A8X6PM42</accession>
<sequence length="142" mass="15359">MLHIAFLYFASDIRSFTNICGAARTQAPTTKNYAPQHPLHAGVASGDHPECNRWSQLGKASFMIKDFPVPGAARTQAPTTKNYAPQHPLNAGVASVDHLECNGWSQLGEASFMIKDFPVPENRPGMGSTLERHPFSGLVALA</sequence>
<dbReference type="Proteomes" id="UP000887013">
    <property type="component" value="Unassembled WGS sequence"/>
</dbReference>
<evidence type="ECO:0000313" key="1">
    <source>
        <dbReference type="EMBL" id="GFT78366.1"/>
    </source>
</evidence>